<evidence type="ECO:0000313" key="2">
    <source>
        <dbReference type="Proteomes" id="UP000430202"/>
    </source>
</evidence>
<name>A0A653LHY3_9FLAO</name>
<accession>A0A653LHY3</accession>
<protein>
    <submittedName>
        <fullName evidence="1">Uncharacterized protein</fullName>
    </submittedName>
</protein>
<keyword evidence="2" id="KW-1185">Reference proteome</keyword>
<gene>
    <name evidence="1" type="ORF">MARI151_10027</name>
</gene>
<proteinExistence type="predicted"/>
<dbReference type="AlphaFoldDB" id="A0A653LHY3"/>
<dbReference type="Proteomes" id="UP000430202">
    <property type="component" value="Unassembled WGS sequence"/>
</dbReference>
<dbReference type="EMBL" id="CABWLR010000001">
    <property type="protein sequence ID" value="VXA91964.1"/>
    <property type="molecule type" value="Genomic_DNA"/>
</dbReference>
<sequence>MCMKLAVKREKHVIEIYTKWLLDYLNVYVTTNTYILNNDTCFNRTLVNKVFLILSSSSNFFTNIFESGSTYNLRIND</sequence>
<reference evidence="1 2" key="1">
    <citation type="submission" date="2019-10" db="EMBL/GenBank/DDBJ databases">
        <authorList>
            <person name="Karimi E."/>
        </authorList>
    </citation>
    <scope>NUCLEOTIDE SEQUENCE [LARGE SCALE GENOMIC DNA]</scope>
    <source>
        <strain evidence="1">Maribacter sp. 151</strain>
    </source>
</reference>
<evidence type="ECO:0000313" key="1">
    <source>
        <dbReference type="EMBL" id="VXA91964.1"/>
    </source>
</evidence>
<organism evidence="1 2">
    <name type="scientific">Maribacter litoralis</name>
    <dbReference type="NCBI Taxonomy" id="2059726"/>
    <lineage>
        <taxon>Bacteria</taxon>
        <taxon>Pseudomonadati</taxon>
        <taxon>Bacteroidota</taxon>
        <taxon>Flavobacteriia</taxon>
        <taxon>Flavobacteriales</taxon>
        <taxon>Flavobacteriaceae</taxon>
        <taxon>Maribacter</taxon>
    </lineage>
</organism>